<sequence>MHQITGESFGVTYDPAQSLVSLSGTLRLNGLGEYEPVAQLLRQALSDNEILTLDLRTLDFLNSSGIAMLSKFVIEARQRQGGCVTVLASRAITWQGRSLVNLQRLMPTLVLDFQ</sequence>
<evidence type="ECO:0000313" key="2">
    <source>
        <dbReference type="EMBL" id="GEO82643.1"/>
    </source>
</evidence>
<dbReference type="RefSeq" id="WP_147164671.1">
    <property type="nucleotide sequence ID" value="NZ_BJZO01000095.1"/>
</dbReference>
<dbReference type="AlphaFoldDB" id="A0A512HB06"/>
<dbReference type="PROSITE" id="PS50801">
    <property type="entry name" value="STAS"/>
    <property type="match status" value="1"/>
</dbReference>
<dbReference type="SUPFAM" id="SSF52091">
    <property type="entry name" value="SpoIIaa-like"/>
    <property type="match status" value="1"/>
</dbReference>
<feature type="domain" description="STAS" evidence="1">
    <location>
        <begin position="1"/>
        <end position="114"/>
    </location>
</feature>
<organism evidence="2 3">
    <name type="scientific">Pararhodospirillum oryzae</name>
    <dbReference type="NCBI Taxonomy" id="478448"/>
    <lineage>
        <taxon>Bacteria</taxon>
        <taxon>Pseudomonadati</taxon>
        <taxon>Pseudomonadota</taxon>
        <taxon>Alphaproteobacteria</taxon>
        <taxon>Rhodospirillales</taxon>
        <taxon>Rhodospirillaceae</taxon>
        <taxon>Pararhodospirillum</taxon>
    </lineage>
</organism>
<comment type="caution">
    <text evidence="2">The sequence shown here is derived from an EMBL/GenBank/DDBJ whole genome shotgun (WGS) entry which is preliminary data.</text>
</comment>
<gene>
    <name evidence="2" type="ORF">ROR02_27740</name>
</gene>
<dbReference type="OrthoDB" id="9805711at2"/>
<dbReference type="Proteomes" id="UP000321567">
    <property type="component" value="Unassembled WGS sequence"/>
</dbReference>
<evidence type="ECO:0000259" key="1">
    <source>
        <dbReference type="PROSITE" id="PS50801"/>
    </source>
</evidence>
<accession>A0A512HB06</accession>
<reference evidence="2 3" key="1">
    <citation type="submission" date="2019-07" db="EMBL/GenBank/DDBJ databases">
        <title>Whole genome shotgun sequence of Rhodospirillum oryzae NBRC 107573.</title>
        <authorList>
            <person name="Hosoyama A."/>
            <person name="Uohara A."/>
            <person name="Ohji S."/>
            <person name="Ichikawa N."/>
        </authorList>
    </citation>
    <scope>NUCLEOTIDE SEQUENCE [LARGE SCALE GENOMIC DNA]</scope>
    <source>
        <strain evidence="2 3">NBRC 107573</strain>
    </source>
</reference>
<proteinExistence type="predicted"/>
<dbReference type="InterPro" id="IPR036513">
    <property type="entry name" value="STAS_dom_sf"/>
</dbReference>
<keyword evidence="3" id="KW-1185">Reference proteome</keyword>
<dbReference type="NCBIfam" id="NF047705">
    <property type="entry name" value="slr1659_superfam"/>
    <property type="match status" value="1"/>
</dbReference>
<dbReference type="Gene3D" id="3.30.750.24">
    <property type="entry name" value="STAS domain"/>
    <property type="match status" value="1"/>
</dbReference>
<dbReference type="EMBL" id="BJZO01000095">
    <property type="protein sequence ID" value="GEO82643.1"/>
    <property type="molecule type" value="Genomic_DNA"/>
</dbReference>
<protein>
    <recommendedName>
        <fullName evidence="1">STAS domain-containing protein</fullName>
    </recommendedName>
</protein>
<dbReference type="InterPro" id="IPR002645">
    <property type="entry name" value="STAS_dom"/>
</dbReference>
<evidence type="ECO:0000313" key="3">
    <source>
        <dbReference type="Proteomes" id="UP000321567"/>
    </source>
</evidence>
<name>A0A512HB06_9PROT</name>